<feature type="region of interest" description="Disordered" evidence="2">
    <location>
        <begin position="60"/>
        <end position="109"/>
    </location>
</feature>
<comment type="similarity">
    <text evidence="1">Belongs to the SAPAP family.</text>
</comment>
<feature type="compositionally biased region" description="Basic and acidic residues" evidence="2">
    <location>
        <begin position="999"/>
        <end position="1011"/>
    </location>
</feature>
<evidence type="ECO:0000256" key="1">
    <source>
        <dbReference type="ARBA" id="ARBA00008839"/>
    </source>
</evidence>
<reference evidence="4" key="2">
    <citation type="submission" date="2023-03" db="EMBL/GenBank/DDBJ databases">
        <authorList>
            <consortium name="Wellcome Sanger Institute Data Sharing"/>
        </authorList>
    </citation>
    <scope>NUCLEOTIDE SEQUENCE [LARGE SCALE GENOMIC DNA]</scope>
</reference>
<gene>
    <name evidence="3" type="primary">DLGAP3</name>
</gene>
<feature type="compositionally biased region" description="Basic and acidic residues" evidence="2">
    <location>
        <begin position="170"/>
        <end position="201"/>
    </location>
</feature>
<reference evidence="3 4" key="1">
    <citation type="submission" date="2018-05" db="EMBL/GenBank/DDBJ databases">
        <authorList>
            <person name="Datahose"/>
        </authorList>
    </citation>
    <scope>NUCLEOTIDE SEQUENCE</scope>
</reference>
<sequence length="1109" mass="120453">MKGYHVSRSMSQHSSGGGGGGPCHCTPDDCDGPGRDYYHGHSDGHFYPGGGPVEALALERHHSRSHSHSHSGGGTFPRSHPNQHPPLQSFDSCEECLSSGHGGKMHRMPSNMMDQFEKQVPFHHDGFHTLQYQRTASGGAEQRSESPSRIRHLVNSVQRLFAKSHSLEAPSKREYNGTRGGGDYRSERGGGHRSGGEEGHYSGHQSRSTRRNKSRERSKSGDSRHESGRRHRSRTAGWWSSDDNLDSDSSYLVGGGRPGYPRGHESLDAAIQELTMKKPKERGGGPGSGECMACTTMALVGSEGGGGQHGHHGHSLKRSTWSAMTVSQAREVYPSTRGGAYDKALVPIESKLKERTFHYLQVPSEDWGGGYGGGGAADSGGEIPCRRMRSGSYIKAMGDDDSADSDTSPKASPKSTLIAQREAFRRSISMDQRHSCKQCTDSYPNSRTTPKTHTRSRSYTRSLTSTQLGETLNRQFEAVCGTMFGEVESQAVEALDLPGVFRTRSHSYVRAIQAGCSQDDDCLSVFSMSGPQGSIKGGAVCPFFFPYRKGAPPPLPPRMSKSSLSVRAQSSTESTQDAYFQSSGQLVSSSGPGRPKQHSNSVDLGNSDGPSGRTSRGGYYTGSGPGRSRQHSNSAESLDGVRGSRELVPYGGGPGVGVRAKHSSSADSLLEGPPRPARERDGRVGGSLGKSASLPQNSIVLSKAGGQDEGRAVRKWRPSIAVQVDSSETLSDSDTEGKALTEVHSVGVQVEDDKRRARFKRSNSVTASVQADLDPEGFPGLSIAVPMQDKSLQFGCSFQRHSSEPESASQYTECHRTVHTQGQWAYKEDFIQTGYTTEACQADTRPHQQPHLPPRSHSPLPITSERAWAGTPSLEGPRSLPDSGRASPCMRDGEFFLRLLQTEVERMEGWCQNMEREAEENELPEEILELIRNAVGSAQMLMSQKVQQFFRLCQQSVDPSAYPQPTSQDLAAFWDLLQLNIEDVRVKFQDLQRLKDSGWRLPPEKKEDKKLPPPLPKKPAGGVSGSLRADSVGDGVAGGGGGSGGLVVPRVGGHTLPIREKSMDLGDRQRTEARRRLLQTRRTASFRQNSATESADSIEIYIPEAQTRL</sequence>
<dbReference type="GO" id="GO:0099572">
    <property type="term" value="C:postsynaptic specialization"/>
    <property type="evidence" value="ECO:0007669"/>
    <property type="project" value="TreeGrafter"/>
</dbReference>
<accession>A0A3P8NK51</accession>
<feature type="region of interest" description="Disordered" evidence="2">
    <location>
        <begin position="999"/>
        <end position="1052"/>
    </location>
</feature>
<evidence type="ECO:0000256" key="2">
    <source>
        <dbReference type="SAM" id="MobiDB-lite"/>
    </source>
</evidence>
<dbReference type="RefSeq" id="XP_026012855.1">
    <property type="nucleotide sequence ID" value="XM_026157070.1"/>
</dbReference>
<feature type="compositionally biased region" description="Basic and acidic residues" evidence="2">
    <location>
        <begin position="215"/>
        <end position="226"/>
    </location>
</feature>
<proteinExistence type="inferred from homology"/>
<protein>
    <recommendedName>
        <fullName evidence="5">Discs, large (Drosophila) homolog-associated protein 3</fullName>
    </recommendedName>
</protein>
<name>A0A3P8NK51_ASTCA</name>
<feature type="region of interest" description="Disordered" evidence="2">
    <location>
        <begin position="553"/>
        <end position="714"/>
    </location>
</feature>
<keyword evidence="4" id="KW-1185">Reference proteome</keyword>
<dbReference type="PANTHER" id="PTHR12353:SF4">
    <property type="entry name" value="DISKS LARGE-ASSOCIATED PROTEIN 3"/>
    <property type="match status" value="1"/>
</dbReference>
<dbReference type="InterPro" id="IPR005026">
    <property type="entry name" value="SAPAP"/>
</dbReference>
<dbReference type="PANTHER" id="PTHR12353">
    <property type="entry name" value="DISKS LARGE-ASSOCIATED PROTEIN DAP SAP90/PSD-95-ASSOCIATED PROTEIN"/>
    <property type="match status" value="1"/>
</dbReference>
<dbReference type="GeneID" id="113015131"/>
<evidence type="ECO:0000313" key="4">
    <source>
        <dbReference type="Proteomes" id="UP000265100"/>
    </source>
</evidence>
<dbReference type="GO" id="GO:0060090">
    <property type="term" value="F:molecular adaptor activity"/>
    <property type="evidence" value="ECO:0007669"/>
    <property type="project" value="TreeGrafter"/>
</dbReference>
<dbReference type="OrthoDB" id="10036956at2759"/>
<evidence type="ECO:0008006" key="5">
    <source>
        <dbReference type="Google" id="ProtNLM"/>
    </source>
</evidence>
<feature type="compositionally biased region" description="Polar residues" evidence="2">
    <location>
        <begin position="437"/>
        <end position="449"/>
    </location>
</feature>
<feature type="region of interest" description="Disordered" evidence="2">
    <location>
        <begin position="164"/>
        <end position="241"/>
    </location>
</feature>
<reference evidence="3" key="3">
    <citation type="submission" date="2025-08" db="UniProtKB">
        <authorList>
            <consortium name="Ensembl"/>
        </authorList>
    </citation>
    <scope>IDENTIFICATION</scope>
</reference>
<dbReference type="Ensembl" id="ENSACLT00000005246.2">
    <property type="protein sequence ID" value="ENSACLP00000005139.2"/>
    <property type="gene ID" value="ENSACLG00000003456.2"/>
</dbReference>
<dbReference type="STRING" id="8154.ENSACLP00000005139"/>
<feature type="compositionally biased region" description="Low complexity" evidence="2">
    <location>
        <begin position="847"/>
        <end position="861"/>
    </location>
</feature>
<dbReference type="OMA" id="DCVGHPP"/>
<dbReference type="GeneTree" id="ENSGT00940000159513"/>
<organism evidence="3 4">
    <name type="scientific">Astatotilapia calliptera</name>
    <name type="common">Eastern happy</name>
    <name type="synonym">Chromis callipterus</name>
    <dbReference type="NCBI Taxonomy" id="8154"/>
    <lineage>
        <taxon>Eukaryota</taxon>
        <taxon>Metazoa</taxon>
        <taxon>Chordata</taxon>
        <taxon>Craniata</taxon>
        <taxon>Vertebrata</taxon>
        <taxon>Euteleostomi</taxon>
        <taxon>Actinopterygii</taxon>
        <taxon>Neopterygii</taxon>
        <taxon>Teleostei</taxon>
        <taxon>Neoteleostei</taxon>
        <taxon>Acanthomorphata</taxon>
        <taxon>Ovalentaria</taxon>
        <taxon>Cichlomorphae</taxon>
        <taxon>Cichliformes</taxon>
        <taxon>Cichlidae</taxon>
        <taxon>African cichlids</taxon>
        <taxon>Pseudocrenilabrinae</taxon>
        <taxon>Haplochromini</taxon>
        <taxon>Astatotilapia</taxon>
    </lineage>
</organism>
<dbReference type="Bgee" id="ENSACLG00000003456">
    <property type="expression patterns" value="Expressed in brain and 1 other cell type or tissue"/>
</dbReference>
<feature type="region of interest" description="Disordered" evidence="2">
    <location>
        <begin position="395"/>
        <end position="462"/>
    </location>
</feature>
<evidence type="ECO:0000313" key="3">
    <source>
        <dbReference type="Ensembl" id="ENSACLP00000005139.2"/>
    </source>
</evidence>
<feature type="compositionally biased region" description="Polar residues" evidence="2">
    <location>
        <begin position="598"/>
        <end position="614"/>
    </location>
</feature>
<feature type="compositionally biased region" description="Gly residues" evidence="2">
    <location>
        <begin position="1035"/>
        <end position="1045"/>
    </location>
</feature>
<dbReference type="Pfam" id="PF03359">
    <property type="entry name" value="GKAP"/>
    <property type="match status" value="1"/>
</dbReference>
<dbReference type="AlphaFoldDB" id="A0A3P8NK51"/>
<feature type="compositionally biased region" description="Polar residues" evidence="2">
    <location>
        <begin position="405"/>
        <end position="418"/>
    </location>
</feature>
<feature type="compositionally biased region" description="Polar residues" evidence="2">
    <location>
        <begin position="560"/>
        <end position="591"/>
    </location>
</feature>
<feature type="compositionally biased region" description="Polar residues" evidence="2">
    <location>
        <begin position="80"/>
        <end position="91"/>
    </location>
</feature>
<dbReference type="Proteomes" id="UP000265100">
    <property type="component" value="Chromosome 22"/>
</dbReference>
<feature type="region of interest" description="Disordered" evidence="2">
    <location>
        <begin position="1"/>
        <end position="22"/>
    </location>
</feature>
<dbReference type="GO" id="GO:0098978">
    <property type="term" value="C:glutamatergic synapse"/>
    <property type="evidence" value="ECO:0007669"/>
    <property type="project" value="TreeGrafter"/>
</dbReference>
<reference evidence="3" key="4">
    <citation type="submission" date="2025-09" db="UniProtKB">
        <authorList>
            <consortium name="Ensembl"/>
        </authorList>
    </citation>
    <scope>IDENTIFICATION</scope>
</reference>
<dbReference type="GO" id="GO:0023052">
    <property type="term" value="P:signaling"/>
    <property type="evidence" value="ECO:0007669"/>
    <property type="project" value="InterPro"/>
</dbReference>
<feature type="region of interest" description="Disordered" evidence="2">
    <location>
        <begin position="842"/>
        <end position="885"/>
    </location>
</feature>